<dbReference type="RefSeq" id="WP_255058415.1">
    <property type="nucleotide sequence ID" value="NZ_JANDBD010000002.1"/>
</dbReference>
<accession>A0ABT1LWU8</accession>
<evidence type="ECO:0000313" key="3">
    <source>
        <dbReference type="EMBL" id="MCP9271371.1"/>
    </source>
</evidence>
<evidence type="ECO:0000313" key="4">
    <source>
        <dbReference type="Proteomes" id="UP001651690"/>
    </source>
</evidence>
<dbReference type="PROSITE" id="PS51318">
    <property type="entry name" value="TAT"/>
    <property type="match status" value="1"/>
</dbReference>
<dbReference type="InterPro" id="IPR006311">
    <property type="entry name" value="TAT_signal"/>
</dbReference>
<feature type="signal peptide" evidence="2">
    <location>
        <begin position="1"/>
        <end position="28"/>
    </location>
</feature>
<feature type="compositionally biased region" description="Polar residues" evidence="1">
    <location>
        <begin position="104"/>
        <end position="120"/>
    </location>
</feature>
<gene>
    <name evidence="3" type="ORF">NM203_04125</name>
</gene>
<keyword evidence="4" id="KW-1185">Reference proteome</keyword>
<sequence length="120" mass="11613">MAISDFSARRLVLAGGFALALAAAPAVAAFTAPAPAPGVVAEGCSGGEEADTFTGNCIPHTVPSSPFSSIPGNPDIPAIDGIPCTGANSGQCIGLAEDAPQYVPPTSSESNTPTATGSIG</sequence>
<protein>
    <submittedName>
        <fullName evidence="3">Intersectin-EH binding protein Ibp1</fullName>
    </submittedName>
</protein>
<feature type="region of interest" description="Disordered" evidence="1">
    <location>
        <begin position="98"/>
        <end position="120"/>
    </location>
</feature>
<proteinExistence type="predicted"/>
<evidence type="ECO:0000256" key="1">
    <source>
        <dbReference type="SAM" id="MobiDB-lite"/>
    </source>
</evidence>
<comment type="caution">
    <text evidence="3">The sequence shown here is derived from an EMBL/GenBank/DDBJ whole genome shotgun (WGS) entry which is preliminary data.</text>
</comment>
<dbReference type="Proteomes" id="UP001651690">
    <property type="component" value="Unassembled WGS sequence"/>
</dbReference>
<keyword evidence="2" id="KW-0732">Signal</keyword>
<reference evidence="3 4" key="1">
    <citation type="submission" date="2022-06" db="EMBL/GenBank/DDBJ databases">
        <title>Mycolicibacterium sp. CAU 1645 isolated from seawater.</title>
        <authorList>
            <person name="Kim W."/>
        </authorList>
    </citation>
    <scope>NUCLEOTIDE SEQUENCE [LARGE SCALE GENOMIC DNA]</scope>
    <source>
        <strain evidence="3 4">CAU 1645</strain>
    </source>
</reference>
<organism evidence="3 4">
    <name type="scientific">Mycolicibacterium arenosum</name>
    <dbReference type="NCBI Taxonomy" id="2952157"/>
    <lineage>
        <taxon>Bacteria</taxon>
        <taxon>Bacillati</taxon>
        <taxon>Actinomycetota</taxon>
        <taxon>Actinomycetes</taxon>
        <taxon>Mycobacteriales</taxon>
        <taxon>Mycobacteriaceae</taxon>
        <taxon>Mycolicibacterium</taxon>
    </lineage>
</organism>
<dbReference type="EMBL" id="JANDBD010000002">
    <property type="protein sequence ID" value="MCP9271371.1"/>
    <property type="molecule type" value="Genomic_DNA"/>
</dbReference>
<feature type="chain" id="PRO_5045484451" evidence="2">
    <location>
        <begin position="29"/>
        <end position="120"/>
    </location>
</feature>
<name>A0ABT1LWU8_9MYCO</name>
<evidence type="ECO:0000256" key="2">
    <source>
        <dbReference type="SAM" id="SignalP"/>
    </source>
</evidence>